<dbReference type="EMBL" id="CAJPWZ010002138">
    <property type="protein sequence ID" value="CAG2231299.1"/>
    <property type="molecule type" value="Genomic_DNA"/>
</dbReference>
<sequence>MSEPVLDLNEEDLLRDPLHGQPERLNASNSQANQQNRDLVDTFGLFKDYLDKKLVDLKSDILSEQDNLSKKYRDEANIKFKSEGNRIQFRFNENIMDGLNKIHKDLVSVASPLSSITGDLSIDEILDRFLFFSARQLAQVTGKIISLSPVLGNLTRLMTRYCYLCIVQRLSWDKLLQIVYPAEILNELKFWKSNVVTLNKKKLAMYSPSSIVIFSDASNVACGAYTVELENKIFHKMWNELERCKSSTWREMRAIEQALLSFSTLFMGKSLKWFTDNQNCVRIVQAGSMKEDLQNLAYSIFCICKEHNIFIELQWIPRTLNSKADYISKMSDHEDWQISNEFFEFLESLWGPFTVDRFASVMNNKTKRFNSLFWNPTAEAVDAFTQNWHGENNWLVPPIYSVIRTIKHLIYCNAKGSLIVPRWVSAPFWSYIFNKNLTYKAYVKDVLEFKEANRIYSKGSSPKCIFGTEKFLSTVLAVRLDASL</sequence>
<gene>
    <name evidence="1" type="ORF">MEDL_44108</name>
</gene>
<dbReference type="AlphaFoldDB" id="A0A8S3TBX0"/>
<dbReference type="InterPro" id="IPR036397">
    <property type="entry name" value="RNaseH_sf"/>
</dbReference>
<dbReference type="InterPro" id="IPR052055">
    <property type="entry name" value="Hepadnavirus_pol/RT"/>
</dbReference>
<proteinExistence type="predicted"/>
<dbReference type="GO" id="GO:0006259">
    <property type="term" value="P:DNA metabolic process"/>
    <property type="evidence" value="ECO:0007669"/>
    <property type="project" value="UniProtKB-ARBA"/>
</dbReference>
<dbReference type="SUPFAM" id="SSF56672">
    <property type="entry name" value="DNA/RNA polymerases"/>
    <property type="match status" value="1"/>
</dbReference>
<organism evidence="1 2">
    <name type="scientific">Mytilus edulis</name>
    <name type="common">Blue mussel</name>
    <dbReference type="NCBI Taxonomy" id="6550"/>
    <lineage>
        <taxon>Eukaryota</taxon>
        <taxon>Metazoa</taxon>
        <taxon>Spiralia</taxon>
        <taxon>Lophotrochozoa</taxon>
        <taxon>Mollusca</taxon>
        <taxon>Bivalvia</taxon>
        <taxon>Autobranchia</taxon>
        <taxon>Pteriomorphia</taxon>
        <taxon>Mytilida</taxon>
        <taxon>Mytiloidea</taxon>
        <taxon>Mytilidae</taxon>
        <taxon>Mytilinae</taxon>
        <taxon>Mytilus</taxon>
    </lineage>
</organism>
<comment type="caution">
    <text evidence="1">The sequence shown here is derived from an EMBL/GenBank/DDBJ whole genome shotgun (WGS) entry which is preliminary data.</text>
</comment>
<dbReference type="InterPro" id="IPR043502">
    <property type="entry name" value="DNA/RNA_pol_sf"/>
</dbReference>
<dbReference type="OrthoDB" id="6128509at2759"/>
<evidence type="ECO:0000313" key="2">
    <source>
        <dbReference type="Proteomes" id="UP000683360"/>
    </source>
</evidence>
<dbReference type="CDD" id="cd09275">
    <property type="entry name" value="RNase_HI_RT_DIRS1"/>
    <property type="match status" value="1"/>
</dbReference>
<name>A0A8S3TBX0_MYTED</name>
<evidence type="ECO:0000313" key="1">
    <source>
        <dbReference type="EMBL" id="CAG2231299.1"/>
    </source>
</evidence>
<protein>
    <submittedName>
        <fullName evidence="1">Uncharacterized protein</fullName>
    </submittedName>
</protein>
<dbReference type="GO" id="GO:0003676">
    <property type="term" value="F:nucleic acid binding"/>
    <property type="evidence" value="ECO:0007669"/>
    <property type="project" value="InterPro"/>
</dbReference>
<accession>A0A8S3TBX0</accession>
<keyword evidence="2" id="KW-1185">Reference proteome</keyword>
<reference evidence="1" key="1">
    <citation type="submission" date="2021-03" db="EMBL/GenBank/DDBJ databases">
        <authorList>
            <person name="Bekaert M."/>
        </authorList>
    </citation>
    <scope>NUCLEOTIDE SEQUENCE</scope>
</reference>
<dbReference type="PANTHER" id="PTHR33050">
    <property type="entry name" value="REVERSE TRANSCRIPTASE DOMAIN-CONTAINING PROTEIN"/>
    <property type="match status" value="1"/>
</dbReference>
<dbReference type="Proteomes" id="UP000683360">
    <property type="component" value="Unassembled WGS sequence"/>
</dbReference>
<dbReference type="Gene3D" id="3.30.420.10">
    <property type="entry name" value="Ribonuclease H-like superfamily/Ribonuclease H"/>
    <property type="match status" value="1"/>
</dbReference>
<dbReference type="PANTHER" id="PTHR33050:SF7">
    <property type="entry name" value="RIBONUCLEASE H"/>
    <property type="match status" value="1"/>
</dbReference>